<protein>
    <recommendedName>
        <fullName evidence="4">DUF2897 domain-containing protein</fullName>
    </recommendedName>
</protein>
<dbReference type="STRING" id="56804.BAE46_00030"/>
<keyword evidence="1" id="KW-1133">Transmembrane helix</keyword>
<accession>H5T991</accession>
<organism evidence="2 3">
    <name type="scientific">Glaciecola punicea ACAM 611</name>
    <dbReference type="NCBI Taxonomy" id="1121923"/>
    <lineage>
        <taxon>Bacteria</taxon>
        <taxon>Pseudomonadati</taxon>
        <taxon>Pseudomonadota</taxon>
        <taxon>Gammaproteobacteria</taxon>
        <taxon>Alteromonadales</taxon>
        <taxon>Alteromonadaceae</taxon>
        <taxon>Glaciecola</taxon>
    </lineage>
</organism>
<evidence type="ECO:0008006" key="4">
    <source>
        <dbReference type="Google" id="ProtNLM"/>
    </source>
</evidence>
<keyword evidence="1" id="KW-0472">Membrane</keyword>
<proteinExistence type="predicted"/>
<gene>
    <name evidence="2" type="ORF">GPUN_0729</name>
</gene>
<evidence type="ECO:0000313" key="3">
    <source>
        <dbReference type="Proteomes" id="UP000053586"/>
    </source>
</evidence>
<keyword evidence="1" id="KW-0812">Transmembrane</keyword>
<reference evidence="2 3" key="1">
    <citation type="journal article" date="2012" name="J. Bacteriol.">
        <title>Genome sequence of proteorhodopsin-containing sea ice bacterium Glaciecola punicea ACAM 611T.</title>
        <authorList>
            <person name="Qin Q.-L."/>
            <person name="Xie B.-B."/>
            <person name="Shu Y.-L."/>
            <person name="Rong J.-C."/>
            <person name="Zhao D.-L."/>
            <person name="Zhang X.-Y."/>
            <person name="Chen X.-L."/>
            <person name="Zhou B.-C."/>
            <person name="Zhanga Y.-Z."/>
        </authorList>
    </citation>
    <scope>NUCLEOTIDE SEQUENCE [LARGE SCALE GENOMIC DNA]</scope>
    <source>
        <strain evidence="2 3">ACAM 611</strain>
    </source>
</reference>
<sequence>MQLSTTWIIIIIVVVLAIIISNIMLLIQSNKPFVFPDSYEKTEKQKLEDARKEEESSTK</sequence>
<dbReference type="InterPro" id="IPR021550">
    <property type="entry name" value="DUF2897"/>
</dbReference>
<dbReference type="RefSeq" id="WP_006003411.1">
    <property type="nucleotide sequence ID" value="NZ_BAET01000007.1"/>
</dbReference>
<dbReference type="AlphaFoldDB" id="H5T991"/>
<reference evidence="2 3" key="2">
    <citation type="journal article" date="2017" name="Antonie Van Leeuwenhoek">
        <title>Rhizobium rhizosphaerae sp. nov., a novel species isolated from rice rhizosphere.</title>
        <authorList>
            <person name="Zhao J.J."/>
            <person name="Zhang J."/>
            <person name="Zhang R.J."/>
            <person name="Zhang C.W."/>
            <person name="Yin H.Q."/>
            <person name="Zhang X.X."/>
        </authorList>
    </citation>
    <scope>NUCLEOTIDE SEQUENCE [LARGE SCALE GENOMIC DNA]</scope>
    <source>
        <strain evidence="2 3">ACAM 611</strain>
    </source>
</reference>
<evidence type="ECO:0000256" key="1">
    <source>
        <dbReference type="SAM" id="Phobius"/>
    </source>
</evidence>
<keyword evidence="3" id="KW-1185">Reference proteome</keyword>
<name>H5T991_9ALTE</name>
<dbReference type="Proteomes" id="UP000053586">
    <property type="component" value="Unassembled WGS sequence"/>
</dbReference>
<dbReference type="Pfam" id="PF11446">
    <property type="entry name" value="DUF2897"/>
    <property type="match status" value="1"/>
</dbReference>
<dbReference type="EMBL" id="BAET01000007">
    <property type="protein sequence ID" value="GAB54868.1"/>
    <property type="molecule type" value="Genomic_DNA"/>
</dbReference>
<feature type="transmembrane region" description="Helical" evidence="1">
    <location>
        <begin position="6"/>
        <end position="27"/>
    </location>
</feature>
<comment type="caution">
    <text evidence="2">The sequence shown here is derived from an EMBL/GenBank/DDBJ whole genome shotgun (WGS) entry which is preliminary data.</text>
</comment>
<evidence type="ECO:0000313" key="2">
    <source>
        <dbReference type="EMBL" id="GAB54868.1"/>
    </source>
</evidence>